<organism evidence="1 2">
    <name type="scientific">Hyalomma asiaticum</name>
    <name type="common">Tick</name>
    <dbReference type="NCBI Taxonomy" id="266040"/>
    <lineage>
        <taxon>Eukaryota</taxon>
        <taxon>Metazoa</taxon>
        <taxon>Ecdysozoa</taxon>
        <taxon>Arthropoda</taxon>
        <taxon>Chelicerata</taxon>
        <taxon>Arachnida</taxon>
        <taxon>Acari</taxon>
        <taxon>Parasitiformes</taxon>
        <taxon>Ixodida</taxon>
        <taxon>Ixodoidea</taxon>
        <taxon>Ixodidae</taxon>
        <taxon>Hyalomminae</taxon>
        <taxon>Hyalomma</taxon>
    </lineage>
</organism>
<protein>
    <submittedName>
        <fullName evidence="1">Uncharacterized protein</fullName>
    </submittedName>
</protein>
<evidence type="ECO:0000313" key="2">
    <source>
        <dbReference type="Proteomes" id="UP000821845"/>
    </source>
</evidence>
<sequence>MIPQGYHCSRQVPPKISPFSFPNNATVGQRGTAICTATEGDQPLSFRWLKNGRRLDAGAATVTDNADFSVLKIQSLDVDSSGNYTCVVTNLVGSASQSATLTVHAPPRWIQEPTNAVATSGETVRIPCRASGNPPPTITWTRPGHQNQEQRYEYSNGTLILTTTSRSDNGDYKCEASNGIGQPLQKVITVTVKLPPRITPFSFATKLVAGQRATVTCSTYEGAQPLTFVWLKDGSVISKGDNVEKSEGEAHSTLSISPLSPRNSGNYTCVASNAAGSDSASSSLIVYAPPRWTQMPKDTVASVGDSITMACAAAGHPAPTITWTKNGQPMKEDSAPVRILGNDTLYITRTEREHAGKYQCEANNAVGDSLKAEVRITVKLHMMRRCYIFEQTGWISVLLVCSACVDELQANIAPPKVLPFVIPKNLLVGESVSLICSAASGSKPLTFLWMKDDATVHRGTALRITDSAEYSTLTIASLKTSDAANYTCVVSNSGGTASHSDVLHVKAPPRILPFAFPRTLTIGETTSVTCTTTAGDEPFKYLWLKDGSVVYPGDNVKIATSPEFSVFKIDKLTLENAGNYTCVVSNAGGTVSHASTLEIRVPPSIPPFQFPKNLEVQQRISVICTISVGEKPLQFAWLKDGSALASGSRNVRIVDNAESSTLHIDLLTLKSAGNYTCSVTNKAGYTSYTAPLVVHAPPRWLTEPQDVMATAETNVTIGCSADGFPVPTVTWYKPGTDAADVQMEHEEGTLKIVAAKKEHQGTYKCVADNGIGTPLSRTVRLEVKYHRCKRRVSHFRNFCALFAEKPKLQPLVFPRSRIRVGESASALCALVAGDHDVKFRWFKENVEIGGAAPNVKVKNDKKVSVLTVEPATLQSAGNYTCTAENNYGTDANSATLVVEAIPQWIAEPKDASVTAGQALRIECAASGFPVPNVSWRRIEPGKDASKTSIATASGSAALVVPKTAKDAEGKYICEADNSIGTALKKIVFVKVKRKSLEIFLTPHLVDEVTLKPYSATA</sequence>
<dbReference type="EMBL" id="CM023486">
    <property type="protein sequence ID" value="KAH6928387.1"/>
    <property type="molecule type" value="Genomic_DNA"/>
</dbReference>
<name>A0ACB7S5B6_HYAAI</name>
<reference evidence="1" key="1">
    <citation type="submission" date="2020-05" db="EMBL/GenBank/DDBJ databases">
        <title>Large-scale comparative analyses of tick genomes elucidate their genetic diversity and vector capacities.</title>
        <authorList>
            <person name="Jia N."/>
            <person name="Wang J."/>
            <person name="Shi W."/>
            <person name="Du L."/>
            <person name="Sun Y."/>
            <person name="Zhan W."/>
            <person name="Jiang J."/>
            <person name="Wang Q."/>
            <person name="Zhang B."/>
            <person name="Ji P."/>
            <person name="Sakyi L.B."/>
            <person name="Cui X."/>
            <person name="Yuan T."/>
            <person name="Jiang B."/>
            <person name="Yang W."/>
            <person name="Lam T.T.-Y."/>
            <person name="Chang Q."/>
            <person name="Ding S."/>
            <person name="Wang X."/>
            <person name="Zhu J."/>
            <person name="Ruan X."/>
            <person name="Zhao L."/>
            <person name="Wei J."/>
            <person name="Que T."/>
            <person name="Du C."/>
            <person name="Cheng J."/>
            <person name="Dai P."/>
            <person name="Han X."/>
            <person name="Huang E."/>
            <person name="Gao Y."/>
            <person name="Liu J."/>
            <person name="Shao H."/>
            <person name="Ye R."/>
            <person name="Li L."/>
            <person name="Wei W."/>
            <person name="Wang X."/>
            <person name="Wang C."/>
            <person name="Yang T."/>
            <person name="Huo Q."/>
            <person name="Li W."/>
            <person name="Guo W."/>
            <person name="Chen H."/>
            <person name="Zhou L."/>
            <person name="Ni X."/>
            <person name="Tian J."/>
            <person name="Zhou Y."/>
            <person name="Sheng Y."/>
            <person name="Liu T."/>
            <person name="Pan Y."/>
            <person name="Xia L."/>
            <person name="Li J."/>
            <person name="Zhao F."/>
            <person name="Cao W."/>
        </authorList>
    </citation>
    <scope>NUCLEOTIDE SEQUENCE</scope>
    <source>
        <strain evidence="1">Hyas-2018</strain>
    </source>
</reference>
<dbReference type="Proteomes" id="UP000821845">
    <property type="component" value="Chromosome 6"/>
</dbReference>
<comment type="caution">
    <text evidence="1">The sequence shown here is derived from an EMBL/GenBank/DDBJ whole genome shotgun (WGS) entry which is preliminary data.</text>
</comment>
<keyword evidence="2" id="KW-1185">Reference proteome</keyword>
<evidence type="ECO:0000313" key="1">
    <source>
        <dbReference type="EMBL" id="KAH6928387.1"/>
    </source>
</evidence>
<gene>
    <name evidence="1" type="ORF">HPB50_015412</name>
</gene>
<accession>A0ACB7S5B6</accession>
<proteinExistence type="predicted"/>